<feature type="transmembrane region" description="Helical" evidence="3">
    <location>
        <begin position="47"/>
        <end position="66"/>
    </location>
</feature>
<evidence type="ECO:0000256" key="2">
    <source>
        <dbReference type="RuleBase" id="RU003616"/>
    </source>
</evidence>
<reference evidence="5 6" key="1">
    <citation type="submission" date="2016-12" db="EMBL/GenBank/DDBJ databases">
        <title>Discovery of methanogenic haloarchaea.</title>
        <authorList>
            <person name="Sorokin D.Y."/>
            <person name="Makarova K.S."/>
            <person name="Abbas B."/>
            <person name="Ferrer M."/>
            <person name="Golyshin P.N."/>
        </authorList>
    </citation>
    <scope>NUCLEOTIDE SEQUENCE [LARGE SCALE GENOMIC DNA]</scope>
    <source>
        <strain evidence="5">AMET1</strain>
    </source>
</reference>
<dbReference type="SUPFAM" id="SSF49764">
    <property type="entry name" value="HSP20-like chaperones"/>
    <property type="match status" value="1"/>
</dbReference>
<feature type="domain" description="SHSP" evidence="4">
    <location>
        <begin position="98"/>
        <end position="202"/>
    </location>
</feature>
<accession>A0A1Y3G9Y6</accession>
<evidence type="ECO:0000256" key="3">
    <source>
        <dbReference type="SAM" id="Phobius"/>
    </source>
</evidence>
<evidence type="ECO:0000313" key="6">
    <source>
        <dbReference type="Proteomes" id="UP000195137"/>
    </source>
</evidence>
<dbReference type="Gene3D" id="2.60.40.790">
    <property type="match status" value="1"/>
</dbReference>
<gene>
    <name evidence="5" type="ORF">AMET1_1157</name>
</gene>
<dbReference type="CDD" id="cd06464">
    <property type="entry name" value="ACD_sHsps-like"/>
    <property type="match status" value="1"/>
</dbReference>
<name>A0A1Y3G9Y6_9EURY</name>
<organism evidence="5 6">
    <name type="scientific">Methanonatronarchaeum thermophilum</name>
    <dbReference type="NCBI Taxonomy" id="1927129"/>
    <lineage>
        <taxon>Archaea</taxon>
        <taxon>Methanobacteriati</taxon>
        <taxon>Methanobacteriota</taxon>
        <taxon>Methanonatronarchaeia</taxon>
        <taxon>Methanonatronarchaeales</taxon>
        <taxon>Methanonatronarchaeaceae</taxon>
        <taxon>Methanonatronarchaeum</taxon>
    </lineage>
</organism>
<dbReference type="AlphaFoldDB" id="A0A1Y3G9Y6"/>
<evidence type="ECO:0000313" key="5">
    <source>
        <dbReference type="EMBL" id="OUJ18251.1"/>
    </source>
</evidence>
<dbReference type="InterPro" id="IPR002068">
    <property type="entry name" value="A-crystallin/Hsp20_dom"/>
</dbReference>
<comment type="similarity">
    <text evidence="1 2">Belongs to the small heat shock protein (HSP20) family.</text>
</comment>
<dbReference type="PANTHER" id="PTHR11527">
    <property type="entry name" value="HEAT-SHOCK PROTEIN 20 FAMILY MEMBER"/>
    <property type="match status" value="1"/>
</dbReference>
<feature type="transmembrane region" description="Helical" evidence="3">
    <location>
        <begin position="12"/>
        <end position="35"/>
    </location>
</feature>
<keyword evidence="3" id="KW-0472">Membrane</keyword>
<evidence type="ECO:0000259" key="4">
    <source>
        <dbReference type="PROSITE" id="PS01031"/>
    </source>
</evidence>
<dbReference type="PROSITE" id="PS01031">
    <property type="entry name" value="SHSP"/>
    <property type="match status" value="1"/>
</dbReference>
<dbReference type="Pfam" id="PF00011">
    <property type="entry name" value="HSP20"/>
    <property type="match status" value="1"/>
</dbReference>
<evidence type="ECO:0000256" key="1">
    <source>
        <dbReference type="PROSITE-ProRule" id="PRU00285"/>
    </source>
</evidence>
<protein>
    <submittedName>
        <fullName evidence="5">Molecular chaperone HSP20 family, IbpA</fullName>
    </submittedName>
</protein>
<keyword evidence="3" id="KW-1133">Transmembrane helix</keyword>
<keyword evidence="6" id="KW-1185">Reference proteome</keyword>
<dbReference type="Proteomes" id="UP000195137">
    <property type="component" value="Unassembled WGS sequence"/>
</dbReference>
<dbReference type="InterPro" id="IPR008978">
    <property type="entry name" value="HSP20-like_chaperone"/>
</dbReference>
<sequence>MDSVNFFHRDLFGLFLWWFWGILIFLFFCCVLWLGGLFGVNFLGKGVVLDISFCGSYITYGWVVCLNKIDLVISRMERFIEDLRDDKDFEILGMIHRKLESSLLPFTDIYERDGVLLVVMDVPGFSREEIEVRVKNGSRLSVSGKREKELANYLMDGRALEFETELRLPCEVMDEGEAKLENGVLTVELEKVEDEGSSIEIQ</sequence>
<dbReference type="InterPro" id="IPR031107">
    <property type="entry name" value="Small_HSP"/>
</dbReference>
<keyword evidence="3" id="KW-0812">Transmembrane</keyword>
<proteinExistence type="inferred from homology"/>
<dbReference type="EMBL" id="MRZU01000004">
    <property type="protein sequence ID" value="OUJ18251.1"/>
    <property type="molecule type" value="Genomic_DNA"/>
</dbReference>
<comment type="caution">
    <text evidence="5">The sequence shown here is derived from an EMBL/GenBank/DDBJ whole genome shotgun (WGS) entry which is preliminary data.</text>
</comment>